<dbReference type="GO" id="GO:0003723">
    <property type="term" value="F:RNA binding"/>
    <property type="evidence" value="ECO:0007669"/>
    <property type="project" value="UniProtKB-KW"/>
</dbReference>
<dbReference type="GO" id="GO:0016020">
    <property type="term" value="C:membrane"/>
    <property type="evidence" value="ECO:0007669"/>
    <property type="project" value="InterPro"/>
</dbReference>
<keyword evidence="5" id="KW-0812">Transmembrane</keyword>
<dbReference type="AlphaFoldDB" id="A0A8S2CZT5"/>
<dbReference type="Proteomes" id="UP000682733">
    <property type="component" value="Unassembled WGS sequence"/>
</dbReference>
<evidence type="ECO:0000256" key="4">
    <source>
        <dbReference type="ARBA" id="ARBA00022884"/>
    </source>
</evidence>
<dbReference type="GO" id="GO:0006402">
    <property type="term" value="P:mRNA catabolic process"/>
    <property type="evidence" value="ECO:0007669"/>
    <property type="project" value="InterPro"/>
</dbReference>
<dbReference type="SMART" id="SM00471">
    <property type="entry name" value="HDc"/>
    <property type="match status" value="1"/>
</dbReference>
<dbReference type="SUPFAM" id="SSF109604">
    <property type="entry name" value="HD-domain/PDEase-like"/>
    <property type="match status" value="1"/>
</dbReference>
<dbReference type="InterPro" id="IPR004088">
    <property type="entry name" value="KH_dom_type_1"/>
</dbReference>
<evidence type="ECO:0000259" key="6">
    <source>
        <dbReference type="PROSITE" id="PS51831"/>
    </source>
</evidence>
<keyword evidence="5" id="KW-1133">Transmembrane helix</keyword>
<dbReference type="EMBL" id="CAJOBA010001311">
    <property type="protein sequence ID" value="CAF3588682.1"/>
    <property type="molecule type" value="Genomic_DNA"/>
</dbReference>
<feature type="transmembrane region" description="Helical" evidence="5">
    <location>
        <begin position="6"/>
        <end position="31"/>
    </location>
</feature>
<keyword evidence="2" id="KW-0255">Endonuclease</keyword>
<evidence type="ECO:0000313" key="9">
    <source>
        <dbReference type="Proteomes" id="UP000677228"/>
    </source>
</evidence>
<dbReference type="EMBL" id="CAJNOK010001311">
    <property type="protein sequence ID" value="CAF0805062.1"/>
    <property type="molecule type" value="Genomic_DNA"/>
</dbReference>
<dbReference type="InterPro" id="IPR036612">
    <property type="entry name" value="KH_dom_type_1_sf"/>
</dbReference>
<feature type="domain" description="HD" evidence="6">
    <location>
        <begin position="295"/>
        <end position="389"/>
    </location>
</feature>
<dbReference type="CDD" id="cd22431">
    <property type="entry name" value="KH-I_RNaseY"/>
    <property type="match status" value="1"/>
</dbReference>
<dbReference type="SMART" id="SM00322">
    <property type="entry name" value="KH"/>
    <property type="match status" value="1"/>
</dbReference>
<accession>A0A8S2CZT5</accession>
<gene>
    <name evidence="7" type="ORF">OVA965_LOCUS4853</name>
    <name evidence="8" type="ORF">TMI583_LOCUS4851</name>
</gene>
<keyword evidence="3" id="KW-0378">Hydrolase</keyword>
<evidence type="ECO:0000313" key="7">
    <source>
        <dbReference type="EMBL" id="CAF0805062.1"/>
    </source>
</evidence>
<dbReference type="GO" id="GO:0004519">
    <property type="term" value="F:endonuclease activity"/>
    <property type="evidence" value="ECO:0007669"/>
    <property type="project" value="UniProtKB-KW"/>
</dbReference>
<dbReference type="SUPFAM" id="SSF54791">
    <property type="entry name" value="Eukaryotic type KH-domain (KH-domain type I)"/>
    <property type="match status" value="1"/>
</dbReference>
<name>A0A8S2CZT5_9BILA</name>
<evidence type="ECO:0000313" key="8">
    <source>
        <dbReference type="EMBL" id="CAF3588682.1"/>
    </source>
</evidence>
<dbReference type="Pfam" id="PF01966">
    <property type="entry name" value="HD"/>
    <property type="match status" value="1"/>
</dbReference>
<comment type="caution">
    <text evidence="7">The sequence shown here is derived from an EMBL/GenBank/DDBJ whole genome shotgun (WGS) entry which is preliminary data.</text>
</comment>
<dbReference type="Proteomes" id="UP000677228">
    <property type="component" value="Unassembled WGS sequence"/>
</dbReference>
<dbReference type="Gene3D" id="1.10.3210.10">
    <property type="entry name" value="Hypothetical protein af1432"/>
    <property type="match status" value="1"/>
</dbReference>
<dbReference type="PROSITE" id="PS51831">
    <property type="entry name" value="HD"/>
    <property type="match status" value="1"/>
</dbReference>
<sequence length="481" mass="54246">MNNGLLPLVIVLAVIVGVMIAAAIAAAVFVLRRFRRDQKLVTGYEEKQIAAQVAAEDLFLRKEMLVERQKTLDDDEQRVQVERQQLRNMRLKEEEALAQQSQVLQNLAQLTKNEAEKLVMSQARQAMSTELEFEIKHHKEDLEANLAEIGANMLLESMEKMSERFVADRTSFSLKIPNDAFKGKIIGKEGRNKKAFEQVTGADLTIDEDNSVSVSTFHPIRREIAARVLKALIADGRIQPSKIESVYTQIKDSFENEIPKIGKETLNRLKIFDLPVGINRYVGLLNFRSSYGQNALNHSIEAALIAEAIAKELKVDAYKAKKCAFLHDIGKAIDYEETSRDHVREGIKIANELNLDKDIMESIAKHHETTVISSKFLFITKIADTISASRPGARAEPVEDYIKRMTAIEKICNSIDGVKGSYAMQSGREIRVMVEPIKVSDENADEIALRIKNQIRAVNKIPGKITITVIREYRKQEFING</sequence>
<evidence type="ECO:0000256" key="1">
    <source>
        <dbReference type="ARBA" id="ARBA00022722"/>
    </source>
</evidence>
<dbReference type="InterPro" id="IPR006675">
    <property type="entry name" value="HDIG_dom"/>
</dbReference>
<dbReference type="InterPro" id="IPR006674">
    <property type="entry name" value="HD_domain"/>
</dbReference>
<reference evidence="7" key="1">
    <citation type="submission" date="2021-02" db="EMBL/GenBank/DDBJ databases">
        <authorList>
            <person name="Nowell W R."/>
        </authorList>
    </citation>
    <scope>NUCLEOTIDE SEQUENCE</scope>
</reference>
<evidence type="ECO:0000256" key="3">
    <source>
        <dbReference type="ARBA" id="ARBA00022801"/>
    </source>
</evidence>
<organism evidence="7 9">
    <name type="scientific">Didymodactylos carnosus</name>
    <dbReference type="NCBI Taxonomy" id="1234261"/>
    <lineage>
        <taxon>Eukaryota</taxon>
        <taxon>Metazoa</taxon>
        <taxon>Spiralia</taxon>
        <taxon>Gnathifera</taxon>
        <taxon>Rotifera</taxon>
        <taxon>Eurotatoria</taxon>
        <taxon>Bdelloidea</taxon>
        <taxon>Philodinida</taxon>
        <taxon>Philodinidae</taxon>
        <taxon>Didymodactylos</taxon>
    </lineage>
</organism>
<dbReference type="InterPro" id="IPR003607">
    <property type="entry name" value="HD/PDEase_dom"/>
</dbReference>
<dbReference type="InterPro" id="IPR017705">
    <property type="entry name" value="Ribonuclease_Y"/>
</dbReference>
<dbReference type="PANTHER" id="PTHR12826">
    <property type="entry name" value="RIBONUCLEASE Y"/>
    <property type="match status" value="1"/>
</dbReference>
<dbReference type="Pfam" id="PF00013">
    <property type="entry name" value="KH_1"/>
    <property type="match status" value="1"/>
</dbReference>
<keyword evidence="1" id="KW-0540">Nuclease</keyword>
<evidence type="ECO:0000256" key="2">
    <source>
        <dbReference type="ARBA" id="ARBA00022759"/>
    </source>
</evidence>
<dbReference type="GO" id="GO:0016787">
    <property type="term" value="F:hydrolase activity"/>
    <property type="evidence" value="ECO:0007669"/>
    <property type="project" value="UniProtKB-KW"/>
</dbReference>
<proteinExistence type="inferred from homology"/>
<keyword evidence="4" id="KW-0694">RNA-binding</keyword>
<dbReference type="NCBIfam" id="TIGR00277">
    <property type="entry name" value="HDIG"/>
    <property type="match status" value="1"/>
</dbReference>
<dbReference type="HAMAP" id="MF_00335">
    <property type="entry name" value="RNase_Y"/>
    <property type="match status" value="1"/>
</dbReference>
<keyword evidence="5" id="KW-0472">Membrane</keyword>
<dbReference type="PANTHER" id="PTHR12826:SF15">
    <property type="entry name" value="RIBONUCLEASE Y"/>
    <property type="match status" value="1"/>
</dbReference>
<evidence type="ECO:0000256" key="5">
    <source>
        <dbReference type="SAM" id="Phobius"/>
    </source>
</evidence>
<protein>
    <recommendedName>
        <fullName evidence="6">HD domain-containing protein</fullName>
    </recommendedName>
</protein>
<dbReference type="InterPro" id="IPR004087">
    <property type="entry name" value="KH_dom"/>
</dbReference>